<sequence>MERTIEKPKLTSILDDSQAFAGFSRLSVAMVITNPNSDDNPIVYINDAFERITGYQRSRVIGRNCRFLQGADTDPSALQMIRSAIEAGENVSVDILNYRATGEAFMNRLLISPIIDDTGKPIYFLGIQKELRDDEKDRSSDTTRRHLDLVCSRVGQDLGLIVASLVGETDGTAPVSDDALKRRLRMLDVLPGRLECLQFVYEEMKLADAQWNRDGIDLGSLLSRISHTIAHNEGRPGVRFVSLVEPLEVNLDTAIRVALITFELVSNAFQHAFDGLDQGYLELRVNRLAAGGLRMTISDDGVGIPRKLNFPSGESVGGRLVETLLDGLDATLNVVRGAAGTVIMIDVPVGFTDFKR</sequence>
<reference evidence="6" key="1">
    <citation type="journal article" date="2019" name="Int. J. Syst. Evol. Microbiol.">
        <title>The Global Catalogue of Microorganisms (GCM) 10K type strain sequencing project: providing services to taxonomists for standard genome sequencing and annotation.</title>
        <authorList>
            <consortium name="The Broad Institute Genomics Platform"/>
            <consortium name="The Broad Institute Genome Sequencing Center for Infectious Disease"/>
            <person name="Wu L."/>
            <person name="Ma J."/>
        </authorList>
    </citation>
    <scope>NUCLEOTIDE SEQUENCE [LARGE SCALE GENOMIC DNA]</scope>
    <source>
        <strain evidence="6">CGMCC 1.12478</strain>
    </source>
</reference>
<dbReference type="Gene3D" id="3.30.450.20">
    <property type="entry name" value="PAS domain"/>
    <property type="match status" value="1"/>
</dbReference>
<evidence type="ECO:0000313" key="6">
    <source>
        <dbReference type="Proteomes" id="UP000645462"/>
    </source>
</evidence>
<keyword evidence="3" id="KW-0157">Chromophore</keyword>
<gene>
    <name evidence="5" type="ORF">GCM10011363_26090</name>
</gene>
<dbReference type="Gene3D" id="3.30.565.10">
    <property type="entry name" value="Histidine kinase-like ATPase, C-terminal domain"/>
    <property type="match status" value="1"/>
</dbReference>
<comment type="caution">
    <text evidence="5">The sequence shown here is derived from an EMBL/GenBank/DDBJ whole genome shotgun (WGS) entry which is preliminary data.</text>
</comment>
<dbReference type="PROSITE" id="PS50112">
    <property type="entry name" value="PAS"/>
    <property type="match status" value="1"/>
</dbReference>
<dbReference type="PANTHER" id="PTHR47429">
    <property type="entry name" value="PROTEIN TWIN LOV 1"/>
    <property type="match status" value="1"/>
</dbReference>
<dbReference type="SUPFAM" id="SSF55785">
    <property type="entry name" value="PYP-like sensor domain (PAS domain)"/>
    <property type="match status" value="1"/>
</dbReference>
<evidence type="ECO:0000256" key="2">
    <source>
        <dbReference type="ARBA" id="ARBA00022643"/>
    </source>
</evidence>
<proteinExistence type="predicted"/>
<dbReference type="InterPro" id="IPR035965">
    <property type="entry name" value="PAS-like_dom_sf"/>
</dbReference>
<dbReference type="SUPFAM" id="SSF55874">
    <property type="entry name" value="ATPase domain of HSP90 chaperone/DNA topoisomerase II/histidine kinase"/>
    <property type="match status" value="1"/>
</dbReference>
<dbReference type="NCBIfam" id="TIGR00229">
    <property type="entry name" value="sensory_box"/>
    <property type="match status" value="1"/>
</dbReference>
<feature type="domain" description="PAS" evidence="4">
    <location>
        <begin position="6"/>
        <end position="88"/>
    </location>
</feature>
<keyword evidence="6" id="KW-1185">Reference proteome</keyword>
<protein>
    <submittedName>
        <fullName evidence="5">Signal transduction histidine kinase</fullName>
    </submittedName>
</protein>
<dbReference type="Pfam" id="PF02518">
    <property type="entry name" value="HATPase_c"/>
    <property type="match status" value="1"/>
</dbReference>
<dbReference type="CDD" id="cd00130">
    <property type="entry name" value="PAS"/>
    <property type="match status" value="1"/>
</dbReference>
<dbReference type="InterPro" id="IPR036890">
    <property type="entry name" value="HATPase_C_sf"/>
</dbReference>
<keyword evidence="5" id="KW-0808">Transferase</keyword>
<evidence type="ECO:0000259" key="4">
    <source>
        <dbReference type="PROSITE" id="PS50112"/>
    </source>
</evidence>
<dbReference type="Pfam" id="PF13426">
    <property type="entry name" value="PAS_9"/>
    <property type="match status" value="1"/>
</dbReference>
<keyword evidence="2" id="KW-0288">FMN</keyword>
<dbReference type="Proteomes" id="UP000645462">
    <property type="component" value="Unassembled WGS sequence"/>
</dbReference>
<accession>A0ABQ1KTQ1</accession>
<keyword evidence="1" id="KW-0285">Flavoprotein</keyword>
<keyword evidence="5" id="KW-0418">Kinase</keyword>
<evidence type="ECO:0000256" key="1">
    <source>
        <dbReference type="ARBA" id="ARBA00022630"/>
    </source>
</evidence>
<dbReference type="InterPro" id="IPR003594">
    <property type="entry name" value="HATPase_dom"/>
</dbReference>
<dbReference type="RefSeq" id="WP_229747790.1">
    <property type="nucleotide sequence ID" value="NZ_BMFC01000006.1"/>
</dbReference>
<dbReference type="GO" id="GO:0016301">
    <property type="term" value="F:kinase activity"/>
    <property type="evidence" value="ECO:0007669"/>
    <property type="project" value="UniProtKB-KW"/>
</dbReference>
<evidence type="ECO:0000313" key="5">
    <source>
        <dbReference type="EMBL" id="GGC08112.1"/>
    </source>
</evidence>
<name>A0ABQ1KTQ1_9RHOB</name>
<evidence type="ECO:0000256" key="3">
    <source>
        <dbReference type="ARBA" id="ARBA00022991"/>
    </source>
</evidence>
<dbReference type="EMBL" id="BMFC01000006">
    <property type="protein sequence ID" value="GGC08112.1"/>
    <property type="molecule type" value="Genomic_DNA"/>
</dbReference>
<dbReference type="PANTHER" id="PTHR47429:SF2">
    <property type="entry name" value="PROTEIN TWIN LOV 1"/>
    <property type="match status" value="1"/>
</dbReference>
<dbReference type="SMART" id="SM00387">
    <property type="entry name" value="HATPase_c"/>
    <property type="match status" value="1"/>
</dbReference>
<organism evidence="5 6">
    <name type="scientific">Marivita lacus</name>
    <dbReference type="NCBI Taxonomy" id="1323742"/>
    <lineage>
        <taxon>Bacteria</taxon>
        <taxon>Pseudomonadati</taxon>
        <taxon>Pseudomonadota</taxon>
        <taxon>Alphaproteobacteria</taxon>
        <taxon>Rhodobacterales</taxon>
        <taxon>Roseobacteraceae</taxon>
        <taxon>Marivita</taxon>
    </lineage>
</organism>
<dbReference type="InterPro" id="IPR000014">
    <property type="entry name" value="PAS"/>
</dbReference>